<keyword evidence="2" id="KW-1185">Reference proteome</keyword>
<dbReference type="Proteomes" id="UP000027265">
    <property type="component" value="Unassembled WGS sequence"/>
</dbReference>
<reference evidence="2" key="1">
    <citation type="journal article" date="2014" name="Proc. Natl. Acad. Sci. U.S.A.">
        <title>Extensive sampling of basidiomycete genomes demonstrates inadequacy of the white-rot/brown-rot paradigm for wood decay fungi.</title>
        <authorList>
            <person name="Riley R."/>
            <person name="Salamov A.A."/>
            <person name="Brown D.W."/>
            <person name="Nagy L.G."/>
            <person name="Floudas D."/>
            <person name="Held B.W."/>
            <person name="Levasseur A."/>
            <person name="Lombard V."/>
            <person name="Morin E."/>
            <person name="Otillar R."/>
            <person name="Lindquist E.A."/>
            <person name="Sun H."/>
            <person name="LaButti K.M."/>
            <person name="Schmutz J."/>
            <person name="Jabbour D."/>
            <person name="Luo H."/>
            <person name="Baker S.E."/>
            <person name="Pisabarro A.G."/>
            <person name="Walton J.D."/>
            <person name="Blanchette R.A."/>
            <person name="Henrissat B."/>
            <person name="Martin F."/>
            <person name="Cullen D."/>
            <person name="Hibbett D.S."/>
            <person name="Grigoriev I.V."/>
        </authorList>
    </citation>
    <scope>NUCLEOTIDE SEQUENCE [LARGE SCALE GENOMIC DNA]</scope>
    <source>
        <strain evidence="2">MUCL 33604</strain>
    </source>
</reference>
<gene>
    <name evidence="1" type="ORF">JAAARDRAFT_29586</name>
</gene>
<organism evidence="1 2">
    <name type="scientific">Jaapia argillacea MUCL 33604</name>
    <dbReference type="NCBI Taxonomy" id="933084"/>
    <lineage>
        <taxon>Eukaryota</taxon>
        <taxon>Fungi</taxon>
        <taxon>Dikarya</taxon>
        <taxon>Basidiomycota</taxon>
        <taxon>Agaricomycotina</taxon>
        <taxon>Agaricomycetes</taxon>
        <taxon>Agaricomycetidae</taxon>
        <taxon>Jaapiales</taxon>
        <taxon>Jaapiaceae</taxon>
        <taxon>Jaapia</taxon>
    </lineage>
</organism>
<protein>
    <submittedName>
        <fullName evidence="1">Uncharacterized protein</fullName>
    </submittedName>
</protein>
<dbReference type="EMBL" id="KL197710">
    <property type="protein sequence ID" value="KDQ63565.1"/>
    <property type="molecule type" value="Genomic_DNA"/>
</dbReference>
<dbReference type="InParanoid" id="A0A067QBM8"/>
<evidence type="ECO:0000313" key="1">
    <source>
        <dbReference type="EMBL" id="KDQ63565.1"/>
    </source>
</evidence>
<evidence type="ECO:0000313" key="2">
    <source>
        <dbReference type="Proteomes" id="UP000027265"/>
    </source>
</evidence>
<dbReference type="AlphaFoldDB" id="A0A067QBM8"/>
<proteinExistence type="predicted"/>
<accession>A0A067QBM8</accession>
<name>A0A067QBM8_9AGAM</name>
<dbReference type="HOGENOM" id="CLU_1886056_0_0_1"/>
<sequence>MISLFGSLLPSPRLVCSGLSCLGTSLSLLYSLMVAYLLAVGVGMRSYPASPSASICSPTRSRLPGRFEPLRPENTDRGEYSRDGRRAISLYARSALAAVESYMQVPKGKTGSLPAKIGGFAFPRDFTIFRRFLHP</sequence>